<dbReference type="PANTHER" id="PTHR12053">
    <property type="entry name" value="PROTEASE FAMILY M28 PLASMA GLUTAMATE CARBOXYPEPTIDASE-RELATED"/>
    <property type="match status" value="1"/>
</dbReference>
<evidence type="ECO:0000256" key="3">
    <source>
        <dbReference type="ARBA" id="ARBA00004555"/>
    </source>
</evidence>
<keyword evidence="16" id="KW-0865">Zymogen</keyword>
<keyword evidence="9" id="KW-0479">Metal-binding</keyword>
<dbReference type="Pfam" id="PF04389">
    <property type="entry name" value="Peptidase_M28"/>
    <property type="match status" value="1"/>
</dbReference>
<dbReference type="GO" id="GO:0006508">
    <property type="term" value="P:proteolysis"/>
    <property type="evidence" value="ECO:0007669"/>
    <property type="project" value="UniProtKB-KW"/>
</dbReference>
<dbReference type="Proteomes" id="UP000663920">
    <property type="component" value="Chromosome"/>
</dbReference>
<dbReference type="KEGG" id="pcea:J3359_07265"/>
<protein>
    <recommendedName>
        <fullName evidence="5">Carboxypeptidase Q</fullName>
    </recommendedName>
    <alternativeName>
        <fullName evidence="20">Plasma glutamate carboxypeptidase</fullName>
    </alternativeName>
</protein>
<evidence type="ECO:0000256" key="17">
    <source>
        <dbReference type="ARBA" id="ARBA00023180"/>
    </source>
</evidence>
<evidence type="ECO:0000256" key="5">
    <source>
        <dbReference type="ARBA" id="ARBA00014116"/>
    </source>
</evidence>
<proteinExistence type="predicted"/>
<evidence type="ECO:0000313" key="22">
    <source>
        <dbReference type="EMBL" id="QTE24057.1"/>
    </source>
</evidence>
<dbReference type="Gene3D" id="3.40.630.10">
    <property type="entry name" value="Zn peptidases"/>
    <property type="match status" value="1"/>
</dbReference>
<comment type="subunit">
    <text evidence="19">Homodimer. The monomeric form is inactive while the homodimer is active.</text>
</comment>
<keyword evidence="17" id="KW-0325">Glycoprotein</keyword>
<evidence type="ECO:0000256" key="20">
    <source>
        <dbReference type="ARBA" id="ARBA00033328"/>
    </source>
</evidence>
<keyword evidence="12" id="KW-0256">Endoplasmic reticulum</keyword>
<evidence type="ECO:0000259" key="21">
    <source>
        <dbReference type="Pfam" id="PF04389"/>
    </source>
</evidence>
<evidence type="ECO:0000256" key="7">
    <source>
        <dbReference type="ARBA" id="ARBA00022645"/>
    </source>
</evidence>
<keyword evidence="15" id="KW-0482">Metalloprotease</keyword>
<keyword evidence="8" id="KW-0645">Protease</keyword>
<dbReference type="PANTHER" id="PTHR12053:SF3">
    <property type="entry name" value="CARBOXYPEPTIDASE Q"/>
    <property type="match status" value="1"/>
</dbReference>
<evidence type="ECO:0000256" key="6">
    <source>
        <dbReference type="ARBA" id="ARBA00022525"/>
    </source>
</evidence>
<accession>A0A975CTX7</accession>
<evidence type="ECO:0000256" key="18">
    <source>
        <dbReference type="ARBA" id="ARBA00023228"/>
    </source>
</evidence>
<evidence type="ECO:0000256" key="9">
    <source>
        <dbReference type="ARBA" id="ARBA00022723"/>
    </source>
</evidence>
<evidence type="ECO:0000256" key="13">
    <source>
        <dbReference type="ARBA" id="ARBA00022833"/>
    </source>
</evidence>
<evidence type="ECO:0000256" key="10">
    <source>
        <dbReference type="ARBA" id="ARBA00022729"/>
    </source>
</evidence>
<dbReference type="GO" id="GO:0005576">
    <property type="term" value="C:extracellular region"/>
    <property type="evidence" value="ECO:0007669"/>
    <property type="project" value="UniProtKB-SubCell"/>
</dbReference>
<dbReference type="GO" id="GO:0070573">
    <property type="term" value="F:metallodipeptidase activity"/>
    <property type="evidence" value="ECO:0007669"/>
    <property type="project" value="InterPro"/>
</dbReference>
<evidence type="ECO:0000256" key="2">
    <source>
        <dbReference type="ARBA" id="ARBA00004371"/>
    </source>
</evidence>
<sequence length="576" mass="65752">MLKKLIYLLLFSFLLFQCKTDEKPKKLPPKNYTDIINKEFTGDLAYKTTSFIEKYWRVVGNTGFNKSVYKIAEELEKAGYILEEKATKKDVLTYRIEKRPLKNPTWESVDAVLKIEGEIEPLLQHSTNRNMIALNSYSTPKEGISAEVIYIKDIKNINKTNVKGKIVFAETSPYELYKSAIIEGKATGIITYDNPSYLQPQKNTTSIQFRSIPYDSINKPWAIALSYQAKERLKKTLEKGKTKLNVKIETNIYASEELTIVADVKGAEKPKERLVFSAHIQEPGANDNATGVGVTLEMASLTAKFINQKEFQPKRTLTFLWGDEIVSTRRYVQEDLTRAKDIKWGISLDMVGEDTEKTGGTFLIEKMPDPSAIWARGNDKHTEWGGTEMSLEQMKPHYLNDFLIDKFKAQAKRANWIVNTNPFEGGSDHVPFLKENIPSVLFWHFTDQFYHTDNDRIDKVSKTTLKNVGTAALIAAYTLLNADENTAKTIIYNLEKAAIERLNEELKQSKIALNNGDSLETQIEIITAWNDWYKKSLSTTKDMVLDENSIELDIEKSQKTIDAVSRKIIKKLKAQF</sequence>
<dbReference type="GO" id="GO:0004180">
    <property type="term" value="F:carboxypeptidase activity"/>
    <property type="evidence" value="ECO:0007669"/>
    <property type="project" value="UniProtKB-KW"/>
</dbReference>
<evidence type="ECO:0000256" key="11">
    <source>
        <dbReference type="ARBA" id="ARBA00022801"/>
    </source>
</evidence>
<reference evidence="22 23" key="1">
    <citation type="submission" date="2021-03" db="EMBL/GenBank/DDBJ databases">
        <title>Complete genome of Polaribacter_sp.SM13.</title>
        <authorList>
            <person name="Jeong S.W."/>
            <person name="Bae J.W."/>
        </authorList>
    </citation>
    <scope>NUCLEOTIDE SEQUENCE [LARGE SCALE GENOMIC DNA]</scope>
    <source>
        <strain evidence="22 23">SM13</strain>
    </source>
</reference>
<dbReference type="GO" id="GO:0046872">
    <property type="term" value="F:metal ion binding"/>
    <property type="evidence" value="ECO:0007669"/>
    <property type="project" value="UniProtKB-KW"/>
</dbReference>
<evidence type="ECO:0000256" key="14">
    <source>
        <dbReference type="ARBA" id="ARBA00023034"/>
    </source>
</evidence>
<dbReference type="EMBL" id="CP071869">
    <property type="protein sequence ID" value="QTE24057.1"/>
    <property type="molecule type" value="Genomic_DNA"/>
</dbReference>
<evidence type="ECO:0000313" key="23">
    <source>
        <dbReference type="Proteomes" id="UP000663920"/>
    </source>
</evidence>
<evidence type="ECO:0000256" key="19">
    <source>
        <dbReference type="ARBA" id="ARBA00025833"/>
    </source>
</evidence>
<dbReference type="Gene3D" id="3.50.30.30">
    <property type="match status" value="1"/>
</dbReference>
<feature type="domain" description="Peptidase M28" evidence="21">
    <location>
        <begin position="260"/>
        <end position="473"/>
    </location>
</feature>
<keyword evidence="7" id="KW-0121">Carboxypeptidase</keyword>
<keyword evidence="18" id="KW-0458">Lysosome</keyword>
<evidence type="ECO:0000256" key="15">
    <source>
        <dbReference type="ARBA" id="ARBA00023049"/>
    </source>
</evidence>
<dbReference type="AlphaFoldDB" id="A0A975CTX7"/>
<dbReference type="InterPro" id="IPR007484">
    <property type="entry name" value="Peptidase_M28"/>
</dbReference>
<keyword evidence="10" id="KW-0732">Signal</keyword>
<name>A0A975CTX7_9FLAO</name>
<evidence type="ECO:0000256" key="1">
    <source>
        <dbReference type="ARBA" id="ARBA00004240"/>
    </source>
</evidence>
<keyword evidence="23" id="KW-1185">Reference proteome</keyword>
<keyword evidence="13" id="KW-0862">Zinc</keyword>
<keyword evidence="6" id="KW-0964">Secreted</keyword>
<dbReference type="RefSeq" id="WP_208080042.1">
    <property type="nucleotide sequence ID" value="NZ_CP071869.1"/>
</dbReference>
<keyword evidence="14" id="KW-0333">Golgi apparatus</keyword>
<dbReference type="SUPFAM" id="SSF53187">
    <property type="entry name" value="Zn-dependent exopeptidases"/>
    <property type="match status" value="1"/>
</dbReference>
<keyword evidence="11" id="KW-0378">Hydrolase</keyword>
<gene>
    <name evidence="22" type="ORF">J3359_07265</name>
</gene>
<dbReference type="InterPro" id="IPR039866">
    <property type="entry name" value="CPQ"/>
</dbReference>
<comment type="subcellular location">
    <subcellularLocation>
        <location evidence="1">Endoplasmic reticulum</location>
    </subcellularLocation>
    <subcellularLocation>
        <location evidence="3">Golgi apparatus</location>
    </subcellularLocation>
    <subcellularLocation>
        <location evidence="2">Lysosome</location>
    </subcellularLocation>
    <subcellularLocation>
        <location evidence="4">Secreted</location>
    </subcellularLocation>
</comment>
<evidence type="ECO:0000256" key="12">
    <source>
        <dbReference type="ARBA" id="ARBA00022824"/>
    </source>
</evidence>
<evidence type="ECO:0000256" key="8">
    <source>
        <dbReference type="ARBA" id="ARBA00022670"/>
    </source>
</evidence>
<evidence type="ECO:0000256" key="16">
    <source>
        <dbReference type="ARBA" id="ARBA00023145"/>
    </source>
</evidence>
<dbReference type="GO" id="GO:0005764">
    <property type="term" value="C:lysosome"/>
    <property type="evidence" value="ECO:0007669"/>
    <property type="project" value="UniProtKB-SubCell"/>
</dbReference>
<organism evidence="22 23">
    <name type="scientific">Polaribacter cellanae</name>
    <dbReference type="NCBI Taxonomy" id="2818493"/>
    <lineage>
        <taxon>Bacteria</taxon>
        <taxon>Pseudomonadati</taxon>
        <taxon>Bacteroidota</taxon>
        <taxon>Flavobacteriia</taxon>
        <taxon>Flavobacteriales</taxon>
        <taxon>Flavobacteriaceae</taxon>
    </lineage>
</organism>
<evidence type="ECO:0000256" key="4">
    <source>
        <dbReference type="ARBA" id="ARBA00004613"/>
    </source>
</evidence>